<dbReference type="EMBL" id="SIHJ01000001">
    <property type="protein sequence ID" value="TWT35738.1"/>
    <property type="molecule type" value="Genomic_DNA"/>
</dbReference>
<dbReference type="RefSeq" id="WP_146562115.1">
    <property type="nucleotide sequence ID" value="NZ_SIHJ01000001.1"/>
</dbReference>
<evidence type="ECO:0000313" key="3">
    <source>
        <dbReference type="Proteomes" id="UP000316714"/>
    </source>
</evidence>
<keyword evidence="1" id="KW-0472">Membrane</keyword>
<accession>A0A5C5VB31</accession>
<feature type="transmembrane region" description="Helical" evidence="1">
    <location>
        <begin position="104"/>
        <end position="127"/>
    </location>
</feature>
<gene>
    <name evidence="2" type="ORF">KOR34_06320</name>
</gene>
<evidence type="ECO:0000313" key="2">
    <source>
        <dbReference type="EMBL" id="TWT35738.1"/>
    </source>
</evidence>
<dbReference type="Proteomes" id="UP000316714">
    <property type="component" value="Unassembled WGS sequence"/>
</dbReference>
<dbReference type="OrthoDB" id="9842203at2"/>
<evidence type="ECO:0008006" key="4">
    <source>
        <dbReference type="Google" id="ProtNLM"/>
    </source>
</evidence>
<feature type="transmembrane region" description="Helical" evidence="1">
    <location>
        <begin position="70"/>
        <end position="92"/>
    </location>
</feature>
<feature type="transmembrane region" description="Helical" evidence="1">
    <location>
        <begin position="12"/>
        <end position="33"/>
    </location>
</feature>
<keyword evidence="3" id="KW-1185">Reference proteome</keyword>
<name>A0A5C5VB31_9BACT</name>
<proteinExistence type="predicted"/>
<keyword evidence="1" id="KW-0812">Transmembrane</keyword>
<dbReference type="AlphaFoldDB" id="A0A5C5VB31"/>
<keyword evidence="1" id="KW-1133">Transmembrane helix</keyword>
<organism evidence="2 3">
    <name type="scientific">Posidoniimonas corsicana</name>
    <dbReference type="NCBI Taxonomy" id="1938618"/>
    <lineage>
        <taxon>Bacteria</taxon>
        <taxon>Pseudomonadati</taxon>
        <taxon>Planctomycetota</taxon>
        <taxon>Planctomycetia</taxon>
        <taxon>Pirellulales</taxon>
        <taxon>Lacipirellulaceae</taxon>
        <taxon>Posidoniimonas</taxon>
    </lineage>
</organism>
<reference evidence="2 3" key="1">
    <citation type="submission" date="2019-02" db="EMBL/GenBank/DDBJ databases">
        <title>Deep-cultivation of Planctomycetes and their phenomic and genomic characterization uncovers novel biology.</title>
        <authorList>
            <person name="Wiegand S."/>
            <person name="Jogler M."/>
            <person name="Boedeker C."/>
            <person name="Pinto D."/>
            <person name="Vollmers J."/>
            <person name="Rivas-Marin E."/>
            <person name="Kohn T."/>
            <person name="Peeters S.H."/>
            <person name="Heuer A."/>
            <person name="Rast P."/>
            <person name="Oberbeckmann S."/>
            <person name="Bunk B."/>
            <person name="Jeske O."/>
            <person name="Meyerdierks A."/>
            <person name="Storesund J.E."/>
            <person name="Kallscheuer N."/>
            <person name="Luecker S."/>
            <person name="Lage O.M."/>
            <person name="Pohl T."/>
            <person name="Merkel B.J."/>
            <person name="Hornburger P."/>
            <person name="Mueller R.-W."/>
            <person name="Bruemmer F."/>
            <person name="Labrenz M."/>
            <person name="Spormann A.M."/>
            <person name="Op Den Camp H."/>
            <person name="Overmann J."/>
            <person name="Amann R."/>
            <person name="Jetten M.S.M."/>
            <person name="Mascher T."/>
            <person name="Medema M.H."/>
            <person name="Devos D.P."/>
            <person name="Kaster A.-K."/>
            <person name="Ovreas L."/>
            <person name="Rohde M."/>
            <person name="Galperin M.Y."/>
            <person name="Jogler C."/>
        </authorList>
    </citation>
    <scope>NUCLEOTIDE SEQUENCE [LARGE SCALE GENOMIC DNA]</scope>
    <source>
        <strain evidence="2 3">KOR34</strain>
    </source>
</reference>
<sequence length="150" mass="15376">MATSPLLPLTPVRTLAAMAGVSATVLMATAWWWGGQPTAWIAASAASASMWLVCAISLEVMLRMTHAGHGIAGVFAGMLVRLAGAMTLVLSAPAAVPQITSLPILASGLVHMLMLNYLAGLVVETVVATRLASRFQPASQRAKTPGGAAN</sequence>
<evidence type="ECO:0000256" key="1">
    <source>
        <dbReference type="SAM" id="Phobius"/>
    </source>
</evidence>
<protein>
    <recommendedName>
        <fullName evidence="4">ATP synthase I chain</fullName>
    </recommendedName>
</protein>
<comment type="caution">
    <text evidence="2">The sequence shown here is derived from an EMBL/GenBank/DDBJ whole genome shotgun (WGS) entry which is preliminary data.</text>
</comment>
<feature type="transmembrane region" description="Helical" evidence="1">
    <location>
        <begin position="39"/>
        <end position="58"/>
    </location>
</feature>